<protein>
    <submittedName>
        <fullName evidence="1">Uncharacterized protein</fullName>
    </submittedName>
</protein>
<reference evidence="1" key="1">
    <citation type="submission" date="2020-11" db="EMBL/GenBank/DDBJ databases">
        <title>Complete genome sequence of a novel pathogenic Methylobacterium strain isolated from rice in Vietnam.</title>
        <authorList>
            <person name="Lai K."/>
            <person name="Okazaki S."/>
            <person name="Higashi K."/>
            <person name="Mori H."/>
            <person name="Toyoda A."/>
            <person name="Kurokawa K."/>
        </authorList>
    </citation>
    <scope>NUCLEOTIDE SEQUENCE</scope>
    <source>
        <strain evidence="1">VL1</strain>
    </source>
</reference>
<gene>
    <name evidence="1" type="ORF">mvi_21940</name>
</gene>
<evidence type="ECO:0000313" key="2">
    <source>
        <dbReference type="Proteomes" id="UP000663508"/>
    </source>
</evidence>
<proteinExistence type="predicted"/>
<dbReference type="KEGG" id="mind:mvi_21940"/>
<dbReference type="EMBL" id="AP024145">
    <property type="protein sequence ID" value="BCM83733.1"/>
    <property type="molecule type" value="Genomic_DNA"/>
</dbReference>
<evidence type="ECO:0000313" key="1">
    <source>
        <dbReference type="EMBL" id="BCM83733.1"/>
    </source>
</evidence>
<name>A0A8H9C6C2_9HYPH</name>
<dbReference type="RefSeq" id="WP_207182772.1">
    <property type="nucleotide sequence ID" value="NZ_AP024145.1"/>
</dbReference>
<dbReference type="Proteomes" id="UP000663508">
    <property type="component" value="Chromosome"/>
</dbReference>
<organism evidence="1 2">
    <name type="scientific">Methylobacterium indicum</name>
    <dbReference type="NCBI Taxonomy" id="1775910"/>
    <lineage>
        <taxon>Bacteria</taxon>
        <taxon>Pseudomonadati</taxon>
        <taxon>Pseudomonadota</taxon>
        <taxon>Alphaproteobacteria</taxon>
        <taxon>Hyphomicrobiales</taxon>
        <taxon>Methylobacteriaceae</taxon>
        <taxon>Methylobacterium</taxon>
    </lineage>
</organism>
<dbReference type="AlphaFoldDB" id="A0A8H9C6C2"/>
<accession>A0A8H9C6C2</accession>
<sequence>MYRATATFRELHDDGFIAAVAIDPPAEPTLTVRLSDGSTRQCPATGQRFAALLAELKAQQDAIPLPAVTGRSLIVDELDTTKAAPNG</sequence>